<evidence type="ECO:0000313" key="2">
    <source>
        <dbReference type="EMBL" id="GLQ25292.1"/>
    </source>
</evidence>
<dbReference type="PANTHER" id="PTHR43792:SF1">
    <property type="entry name" value="N-ACETYLTRANSFERASE DOMAIN-CONTAINING PROTEIN"/>
    <property type="match status" value="1"/>
</dbReference>
<feature type="domain" description="N-acetyltransferase" evidence="1">
    <location>
        <begin position="16"/>
        <end position="170"/>
    </location>
</feature>
<reference evidence="2" key="2">
    <citation type="submission" date="2023-01" db="EMBL/GenBank/DDBJ databases">
        <title>Draft genome sequence of Sulfitobacter pacificus strain NBRC 109915.</title>
        <authorList>
            <person name="Sun Q."/>
            <person name="Mori K."/>
        </authorList>
    </citation>
    <scope>NUCLEOTIDE SEQUENCE</scope>
    <source>
        <strain evidence="2">NBRC 109915</strain>
    </source>
</reference>
<dbReference type="RefSeq" id="WP_284369483.1">
    <property type="nucleotide sequence ID" value="NZ_BSNL01000001.1"/>
</dbReference>
<comment type="caution">
    <text evidence="2">The sequence shown here is derived from an EMBL/GenBank/DDBJ whole genome shotgun (WGS) entry which is preliminary data.</text>
</comment>
<keyword evidence="3" id="KW-1185">Reference proteome</keyword>
<dbReference type="EMBL" id="BSNL01000001">
    <property type="protein sequence ID" value="GLQ25292.1"/>
    <property type="molecule type" value="Genomic_DNA"/>
</dbReference>
<dbReference type="InterPro" id="IPR016181">
    <property type="entry name" value="Acyl_CoA_acyltransferase"/>
</dbReference>
<sequence>MNAHATYPATLDAEGLTLRVPTAQDLPHYAAFYAVSDVEVGGYRGNRTDAEVQTILNRDIAHWEAKGIGIFLVFEGTTFMGGTGLAHPDDWPCHELTWWLMPQTRGKGVATRASRAVITWAYDTLGWDRVETHMRDENTPARRLAERLGGEIDRRQTFPDGVTRDVFLLPRRIA</sequence>
<dbReference type="Gene3D" id="3.40.630.30">
    <property type="match status" value="1"/>
</dbReference>
<dbReference type="InterPro" id="IPR051531">
    <property type="entry name" value="N-acetyltransferase"/>
</dbReference>
<reference evidence="2" key="1">
    <citation type="journal article" date="2014" name="Int. J. Syst. Evol. Microbiol.">
        <title>Complete genome of a new Firmicutes species belonging to the dominant human colonic microbiota ('Ruminococcus bicirculans') reveals two chromosomes and a selective capacity to utilize plant glucans.</title>
        <authorList>
            <consortium name="NISC Comparative Sequencing Program"/>
            <person name="Wegmann U."/>
            <person name="Louis P."/>
            <person name="Goesmann A."/>
            <person name="Henrissat B."/>
            <person name="Duncan S.H."/>
            <person name="Flint H.J."/>
        </authorList>
    </citation>
    <scope>NUCLEOTIDE SEQUENCE</scope>
    <source>
        <strain evidence="2">NBRC 109915</strain>
    </source>
</reference>
<evidence type="ECO:0000313" key="3">
    <source>
        <dbReference type="Proteomes" id="UP001161388"/>
    </source>
</evidence>
<organism evidence="2 3">
    <name type="scientific">Sulfitobacter pacificus</name>
    <dbReference type="NCBI Taxonomy" id="1499314"/>
    <lineage>
        <taxon>Bacteria</taxon>
        <taxon>Pseudomonadati</taxon>
        <taxon>Pseudomonadota</taxon>
        <taxon>Alphaproteobacteria</taxon>
        <taxon>Rhodobacterales</taxon>
        <taxon>Roseobacteraceae</taxon>
        <taxon>Sulfitobacter</taxon>
    </lineage>
</organism>
<dbReference type="Proteomes" id="UP001161388">
    <property type="component" value="Unassembled WGS sequence"/>
</dbReference>
<dbReference type="SUPFAM" id="SSF55729">
    <property type="entry name" value="Acyl-CoA N-acyltransferases (Nat)"/>
    <property type="match status" value="1"/>
</dbReference>
<accession>A0ABQ5VEB7</accession>
<proteinExistence type="predicted"/>
<evidence type="ECO:0000259" key="1">
    <source>
        <dbReference type="PROSITE" id="PS51186"/>
    </source>
</evidence>
<protein>
    <submittedName>
        <fullName evidence="2">N-acetyltransferase</fullName>
    </submittedName>
</protein>
<dbReference type="InterPro" id="IPR000182">
    <property type="entry name" value="GNAT_dom"/>
</dbReference>
<dbReference type="PROSITE" id="PS51186">
    <property type="entry name" value="GNAT"/>
    <property type="match status" value="1"/>
</dbReference>
<gene>
    <name evidence="2" type="ORF">GCM10007927_00950</name>
</gene>
<dbReference type="PANTHER" id="PTHR43792">
    <property type="entry name" value="GNAT FAMILY, PUTATIVE (AFU_ORTHOLOGUE AFUA_3G00765)-RELATED-RELATED"/>
    <property type="match status" value="1"/>
</dbReference>
<name>A0ABQ5VEB7_9RHOB</name>
<dbReference type="Pfam" id="PF13302">
    <property type="entry name" value="Acetyltransf_3"/>
    <property type="match status" value="1"/>
</dbReference>